<keyword evidence="1" id="KW-0472">Membrane</keyword>
<evidence type="ECO:0000259" key="2">
    <source>
        <dbReference type="Pfam" id="PF05257"/>
    </source>
</evidence>
<dbReference type="Proteomes" id="UP000590225">
    <property type="component" value="Unassembled WGS sequence"/>
</dbReference>
<feature type="transmembrane region" description="Helical" evidence="1">
    <location>
        <begin position="20"/>
        <end position="39"/>
    </location>
</feature>
<proteinExistence type="predicted"/>
<dbReference type="Pfam" id="PF05257">
    <property type="entry name" value="CHAP"/>
    <property type="match status" value="1"/>
</dbReference>
<reference evidence="3 4" key="1">
    <citation type="submission" date="2020-07" db="EMBL/GenBank/DDBJ databases">
        <title>Above-ground endophytic microbial communities from plants in different locations in the United States.</title>
        <authorList>
            <person name="Frank C."/>
        </authorList>
    </citation>
    <scope>NUCLEOTIDE SEQUENCE [LARGE SCALE GENOMIC DNA]</scope>
    <source>
        <strain evidence="3 4">WPL5_2</strain>
    </source>
</reference>
<keyword evidence="1" id="KW-1133">Transmembrane helix</keyword>
<gene>
    <name evidence="3" type="ORF">FHW23_000150</name>
</gene>
<dbReference type="RefSeq" id="WP_182514864.1">
    <property type="nucleotide sequence ID" value="NZ_JACGXP010000001.1"/>
</dbReference>
<organism evidence="3 4">
    <name type="scientific">Curtobacterium pusillum</name>
    <dbReference type="NCBI Taxonomy" id="69373"/>
    <lineage>
        <taxon>Bacteria</taxon>
        <taxon>Bacillati</taxon>
        <taxon>Actinomycetota</taxon>
        <taxon>Actinomycetes</taxon>
        <taxon>Micrococcales</taxon>
        <taxon>Microbacteriaceae</taxon>
        <taxon>Curtobacterium</taxon>
    </lineage>
</organism>
<keyword evidence="1" id="KW-0812">Transmembrane</keyword>
<dbReference type="AlphaFoldDB" id="A0AAW3T0M9"/>
<accession>A0AAW3T0M9</accession>
<evidence type="ECO:0000313" key="3">
    <source>
        <dbReference type="EMBL" id="MBA8988918.1"/>
    </source>
</evidence>
<dbReference type="InterPro" id="IPR028994">
    <property type="entry name" value="Integrin_alpha_N"/>
</dbReference>
<dbReference type="SUPFAM" id="SSF69318">
    <property type="entry name" value="Integrin alpha N-terminal domain"/>
    <property type="match status" value="1"/>
</dbReference>
<name>A0AAW3T0M9_9MICO</name>
<protein>
    <recommendedName>
        <fullName evidence="2">Peptidase C51 domain-containing protein</fullName>
    </recommendedName>
</protein>
<evidence type="ECO:0000256" key="1">
    <source>
        <dbReference type="SAM" id="Phobius"/>
    </source>
</evidence>
<feature type="domain" description="Peptidase C51" evidence="2">
    <location>
        <begin position="343"/>
        <end position="416"/>
    </location>
</feature>
<dbReference type="EMBL" id="JACGXP010000001">
    <property type="protein sequence ID" value="MBA8988918.1"/>
    <property type="molecule type" value="Genomic_DNA"/>
</dbReference>
<dbReference type="Gene3D" id="3.90.1720.10">
    <property type="entry name" value="endopeptidase domain like (from Nostoc punctiforme)"/>
    <property type="match status" value="1"/>
</dbReference>
<comment type="caution">
    <text evidence="3">The sequence shown here is derived from an EMBL/GenBank/DDBJ whole genome shotgun (WGS) entry which is preliminary data.</text>
</comment>
<dbReference type="Gene3D" id="2.40.128.340">
    <property type="match status" value="1"/>
</dbReference>
<dbReference type="InterPro" id="IPR007921">
    <property type="entry name" value="CHAP_dom"/>
</dbReference>
<sequence>MKHLQNQGNSARGNRGLRAVASASVFGVVAAGLIVAGPVSSASADTKTTEDSIGWYRPSDSSWHLSFDTPPGDESDVAFVNGPTNSGSVVPVAGDWNGDGADSIAWYRYSDASWHMSDDLSGGPSDAAFIWGPAGDTSITPIVGDWDGDGKDTVGWYRPSDGSYHLANANTTSASSSAFQWGPAGNTSVKPVVGDWDGDGKDTVGWYRPSDGSYHLANANNTTAGSSAFVAGPAGNTTVTAIAGDWNGDGKDTVGWYRPSDGSYHLAAANTTNPSSSAFAWGPTGNTSVVPIVGDWDGKVTAPPPSSGLPSSPTAQQVIDYARSYMGKTVYQVDGSTAAPWHGYRGDWCAWFSTWALRNTTGGTYYTWVHDMRKLGTQLPAGASPRVGDIVIFGSDQHVGIVSKQVNGVWYVLDGNGLSTGTSGDWTTTKVAERPIWNQAHDFIRVDY</sequence>
<evidence type="ECO:0000313" key="4">
    <source>
        <dbReference type="Proteomes" id="UP000590225"/>
    </source>
</evidence>